<evidence type="ECO:0000256" key="4">
    <source>
        <dbReference type="SAM" id="SignalP"/>
    </source>
</evidence>
<keyword evidence="8" id="KW-1185">Reference proteome</keyword>
<reference evidence="8" key="1">
    <citation type="journal article" date="2019" name="Int. J. Syst. Evol. Microbiol.">
        <title>The Global Catalogue of Microorganisms (GCM) 10K type strain sequencing project: providing services to taxonomists for standard genome sequencing and annotation.</title>
        <authorList>
            <consortium name="The Broad Institute Genomics Platform"/>
            <consortium name="The Broad Institute Genome Sequencing Center for Infectious Disease"/>
            <person name="Wu L."/>
            <person name="Ma J."/>
        </authorList>
    </citation>
    <scope>NUCLEOTIDE SEQUENCE [LARGE SCALE GENOMIC DNA]</scope>
    <source>
        <strain evidence="8">JCM 17452</strain>
    </source>
</reference>
<keyword evidence="3" id="KW-0186">Copper</keyword>
<evidence type="ECO:0008006" key="9">
    <source>
        <dbReference type="Google" id="ProtNLM"/>
    </source>
</evidence>
<feature type="chain" id="PRO_5045635237" description="T9SS type A sorting domain-containing protein" evidence="4">
    <location>
        <begin position="18"/>
        <end position="203"/>
    </location>
</feature>
<feature type="domain" description="Secretion system C-terminal sorting" evidence="6">
    <location>
        <begin position="131"/>
        <end position="200"/>
    </location>
</feature>
<comment type="caution">
    <text evidence="7">The sequence shown here is derived from an EMBL/GenBank/DDBJ whole genome shotgun (WGS) entry which is preliminary data.</text>
</comment>
<keyword evidence="2 4" id="KW-0732">Signal</keyword>
<dbReference type="InterPro" id="IPR026444">
    <property type="entry name" value="Secre_tail"/>
</dbReference>
<dbReference type="NCBIfam" id="TIGR04183">
    <property type="entry name" value="Por_Secre_tail"/>
    <property type="match status" value="1"/>
</dbReference>
<sequence length="203" mass="22331">MKTILLLFLLFFLGAQAQTTQTITIDWGFNSTPTASGNANTDRTIEVGDTVEWNWYASGSHNVVSDGGTESFDSGSTTSNPGINFSFTFNQIGTTDFICEPHSSIMFGTITVVSEGTLSIQELNYLSNISIYPNPASSRLNLSWPKSIDDIDVEIYNVIGTKILHSKVLHSNSSINIDFLPKGFYIASIIVNDINLSRRFIKN</sequence>
<dbReference type="Pfam" id="PF18962">
    <property type="entry name" value="Por_Secre_tail"/>
    <property type="match status" value="1"/>
</dbReference>
<dbReference type="InterPro" id="IPR000923">
    <property type="entry name" value="BlueCu_1"/>
</dbReference>
<dbReference type="InterPro" id="IPR008972">
    <property type="entry name" value="Cupredoxin"/>
</dbReference>
<dbReference type="Proteomes" id="UP001500027">
    <property type="component" value="Unassembled WGS sequence"/>
</dbReference>
<organism evidence="7 8">
    <name type="scientific">Hyunsoonleella aestuarii</name>
    <dbReference type="NCBI Taxonomy" id="912802"/>
    <lineage>
        <taxon>Bacteria</taxon>
        <taxon>Pseudomonadati</taxon>
        <taxon>Bacteroidota</taxon>
        <taxon>Flavobacteriia</taxon>
        <taxon>Flavobacteriales</taxon>
        <taxon>Flavobacteriaceae</taxon>
    </lineage>
</organism>
<evidence type="ECO:0000256" key="2">
    <source>
        <dbReference type="ARBA" id="ARBA00022729"/>
    </source>
</evidence>
<evidence type="ECO:0000313" key="7">
    <source>
        <dbReference type="EMBL" id="GAA4269559.1"/>
    </source>
</evidence>
<keyword evidence="1" id="KW-0479">Metal-binding</keyword>
<dbReference type="EMBL" id="BAABAV010000001">
    <property type="protein sequence ID" value="GAA4269559.1"/>
    <property type="molecule type" value="Genomic_DNA"/>
</dbReference>
<feature type="signal peptide" evidence="4">
    <location>
        <begin position="1"/>
        <end position="17"/>
    </location>
</feature>
<evidence type="ECO:0000259" key="6">
    <source>
        <dbReference type="Pfam" id="PF18962"/>
    </source>
</evidence>
<dbReference type="SUPFAM" id="SSF49503">
    <property type="entry name" value="Cupredoxins"/>
    <property type="match status" value="1"/>
</dbReference>
<accession>A0ABP8EBF5</accession>
<dbReference type="Pfam" id="PF00127">
    <property type="entry name" value="Copper-bind"/>
    <property type="match status" value="1"/>
</dbReference>
<evidence type="ECO:0000256" key="1">
    <source>
        <dbReference type="ARBA" id="ARBA00022723"/>
    </source>
</evidence>
<gene>
    <name evidence="7" type="ORF">GCM10022257_16600</name>
</gene>
<protein>
    <recommendedName>
        <fullName evidence="9">T9SS type A sorting domain-containing protein</fullName>
    </recommendedName>
</protein>
<evidence type="ECO:0000313" key="8">
    <source>
        <dbReference type="Proteomes" id="UP001500027"/>
    </source>
</evidence>
<feature type="domain" description="Blue (type 1) copper" evidence="5">
    <location>
        <begin position="44"/>
        <end position="112"/>
    </location>
</feature>
<dbReference type="Gene3D" id="2.60.40.420">
    <property type="entry name" value="Cupredoxins - blue copper proteins"/>
    <property type="match status" value="1"/>
</dbReference>
<dbReference type="RefSeq" id="WP_139000541.1">
    <property type="nucleotide sequence ID" value="NZ_BAABAV010000001.1"/>
</dbReference>
<proteinExistence type="predicted"/>
<evidence type="ECO:0000256" key="3">
    <source>
        <dbReference type="ARBA" id="ARBA00023008"/>
    </source>
</evidence>
<evidence type="ECO:0000259" key="5">
    <source>
        <dbReference type="Pfam" id="PF00127"/>
    </source>
</evidence>
<name>A0ABP8EBF5_9FLAO</name>